<dbReference type="Proteomes" id="UP000504635">
    <property type="component" value="Unplaced"/>
</dbReference>
<evidence type="ECO:0000256" key="1">
    <source>
        <dbReference type="SAM" id="MobiDB-lite"/>
    </source>
</evidence>
<dbReference type="AlphaFoldDB" id="A0A6J2YQI3"/>
<feature type="region of interest" description="Disordered" evidence="1">
    <location>
        <begin position="112"/>
        <end position="159"/>
    </location>
</feature>
<dbReference type="KEGG" id="soy:115889250"/>
<dbReference type="OrthoDB" id="7692348at2759"/>
<name>A0A6J2YQI3_SITOR</name>
<feature type="region of interest" description="Disordered" evidence="1">
    <location>
        <begin position="1"/>
        <end position="27"/>
    </location>
</feature>
<organism evidence="2 3">
    <name type="scientific">Sitophilus oryzae</name>
    <name type="common">Rice weevil</name>
    <name type="synonym">Curculio oryzae</name>
    <dbReference type="NCBI Taxonomy" id="7048"/>
    <lineage>
        <taxon>Eukaryota</taxon>
        <taxon>Metazoa</taxon>
        <taxon>Ecdysozoa</taxon>
        <taxon>Arthropoda</taxon>
        <taxon>Hexapoda</taxon>
        <taxon>Insecta</taxon>
        <taxon>Pterygota</taxon>
        <taxon>Neoptera</taxon>
        <taxon>Endopterygota</taxon>
        <taxon>Coleoptera</taxon>
        <taxon>Polyphaga</taxon>
        <taxon>Cucujiformia</taxon>
        <taxon>Curculionidae</taxon>
        <taxon>Dryophthorinae</taxon>
        <taxon>Sitophilus</taxon>
    </lineage>
</organism>
<dbReference type="GeneID" id="115889250"/>
<evidence type="ECO:0000313" key="3">
    <source>
        <dbReference type="RefSeq" id="XP_030765055.1"/>
    </source>
</evidence>
<feature type="compositionally biased region" description="Basic and acidic residues" evidence="1">
    <location>
        <begin position="140"/>
        <end position="153"/>
    </location>
</feature>
<protein>
    <submittedName>
        <fullName evidence="3">Uncharacterized protein LOC115889250</fullName>
    </submittedName>
</protein>
<gene>
    <name evidence="3" type="primary">LOC115889250</name>
</gene>
<feature type="compositionally biased region" description="Basic and acidic residues" evidence="1">
    <location>
        <begin position="1"/>
        <end position="13"/>
    </location>
</feature>
<proteinExistence type="predicted"/>
<dbReference type="InParanoid" id="A0A6J2YQI3"/>
<accession>A0A6J2YQI3</accession>
<dbReference type="RefSeq" id="XP_030765055.1">
    <property type="nucleotide sequence ID" value="XM_030909195.1"/>
</dbReference>
<reference evidence="3" key="1">
    <citation type="submission" date="2025-08" db="UniProtKB">
        <authorList>
            <consortium name="RefSeq"/>
        </authorList>
    </citation>
    <scope>IDENTIFICATION</scope>
    <source>
        <tissue evidence="3">Gonads</tissue>
    </source>
</reference>
<sequence>MCSRGRDCARENSSRIYGNAPPPSHRTVQISMERSPTRGEFPGMNNFSEYTVPCPNLRIPPAARAFPGPYANPAQFDTLGPQIDYNLGWIPKDINLSELLDQGANQMSSRFRRPEQNFTPGPSPYPPAPDQVSPNANPLLEREQRERDERNTDTKSIGKKTQESLIEWFDRSVEKELKKHKENALGAMLNLAPPPPLDSDTLPELNISRGTLERLAEATASQMEVCFQLRREPDTELADAVEKLAKAETMCAFAGAVQAAEAAAEAAPPELAEEAAVASARGFQTEVATSNFHQNISGVRPIEVIGYIGITKPKYPTKRK</sequence>
<keyword evidence="2" id="KW-1185">Reference proteome</keyword>
<evidence type="ECO:0000313" key="2">
    <source>
        <dbReference type="Proteomes" id="UP000504635"/>
    </source>
</evidence>